<name>A0A1G6RTM1_9BACL</name>
<evidence type="ECO:0000313" key="7">
    <source>
        <dbReference type="EMBL" id="SDD07744.1"/>
    </source>
</evidence>
<keyword evidence="3" id="KW-0732">Signal</keyword>
<proteinExistence type="predicted"/>
<reference evidence="7 8" key="1">
    <citation type="submission" date="2016-10" db="EMBL/GenBank/DDBJ databases">
        <authorList>
            <person name="de Groot N.N."/>
        </authorList>
    </citation>
    <scope>NUCLEOTIDE SEQUENCE [LARGE SCALE GENOMIC DNA]</scope>
    <source>
        <strain evidence="7 8">DSM 45514</strain>
    </source>
</reference>
<feature type="compositionally biased region" description="Pro residues" evidence="4">
    <location>
        <begin position="545"/>
        <end position="555"/>
    </location>
</feature>
<protein>
    <submittedName>
        <fullName evidence="7">Uncharacterized lipoprotein YddW, UPF0748 family</fullName>
    </submittedName>
</protein>
<gene>
    <name evidence="7" type="ORF">SAMN04488112_1317</name>
</gene>
<dbReference type="InterPro" id="IPR017853">
    <property type="entry name" value="GH"/>
</dbReference>
<feature type="region of interest" description="Disordered" evidence="4">
    <location>
        <begin position="539"/>
        <end position="563"/>
    </location>
</feature>
<keyword evidence="8" id="KW-1185">Reference proteome</keyword>
<organism evidence="7 8">
    <name type="scientific">Melghirimyces thermohalophilus</name>
    <dbReference type="NCBI Taxonomy" id="1236220"/>
    <lineage>
        <taxon>Bacteria</taxon>
        <taxon>Bacillati</taxon>
        <taxon>Bacillota</taxon>
        <taxon>Bacilli</taxon>
        <taxon>Bacillales</taxon>
        <taxon>Thermoactinomycetaceae</taxon>
        <taxon>Melghirimyces</taxon>
    </lineage>
</organism>
<keyword evidence="2" id="KW-0964">Secreted</keyword>
<dbReference type="PANTHER" id="PTHR43405">
    <property type="entry name" value="GLYCOSYL HYDROLASE DIGH"/>
    <property type="match status" value="1"/>
</dbReference>
<dbReference type="GO" id="GO:0005576">
    <property type="term" value="C:extracellular region"/>
    <property type="evidence" value="ECO:0007669"/>
    <property type="project" value="UniProtKB-SubCell"/>
</dbReference>
<dbReference type="InterPro" id="IPR003790">
    <property type="entry name" value="GHL10"/>
</dbReference>
<evidence type="ECO:0000313" key="8">
    <source>
        <dbReference type="Proteomes" id="UP000199387"/>
    </source>
</evidence>
<evidence type="ECO:0000256" key="2">
    <source>
        <dbReference type="ARBA" id="ARBA00022525"/>
    </source>
</evidence>
<dbReference type="RefSeq" id="WP_091573130.1">
    <property type="nucleotide sequence ID" value="NZ_FMZA01000031.1"/>
</dbReference>
<dbReference type="InterPro" id="IPR052177">
    <property type="entry name" value="Divisome_Glycosyl_Hydrolase"/>
</dbReference>
<sequence length="641" mass="71733">MQMEIRGAAKFHDAYVGDVHRDAGYGDSPYLCVGTDATLGITRSLMQFDLSAIPEGSTIHWARLSIFHSGDDPTPVEVGIHPVTTAWRESGVTWADQPEWGPRYSAQTLESRGWYDFWMTQIVADWCSGRRSNYGIGLKAVDESQVRRIFYSSDYTEDPALLPSLTIDYTPPEASPAIEEYRGFWVDQFHAGAKTPDQVDQLLADAKTAKANAIFLQVRRRGDAYYNNSMEPRTEDPALAEGFDPLADLITKARGEGMEVHAWFSCMKIWNQDTPPVAPDHLFNRHGDAARGTSDYWLSEDANGDNRFQGEAVVDPGHPASNEHLIDVLCHVAENYEIDGVMLDLVRYMGEDWGYNPTALQRYQKQTGVSVPPAPTDANWMTWRRRQVDQLVRKAYVRLLSIKPKLKVSVAVITWGDGPASEADWERTAAMTTVFQDWRTWMEQGWVDMTIPMNYFDESRWAVFYDHWIEWAKNHQYGRISVNGVGIYLNTIDHSLTQIEKGLTPSSAGKRLAGTGLYSYAVTNRDGISNGEFYRALTQGTSQHPDPPFQGPARPPTLQWKENPKTGHVIGRLRSSQNPDRVFDGTDVEIEGAVQRAVSTDGHSDFAVVDLPPGEYVATCGGSSQSFTITAGRVTEVTVEL</sequence>
<evidence type="ECO:0000256" key="3">
    <source>
        <dbReference type="ARBA" id="ARBA00022729"/>
    </source>
</evidence>
<dbReference type="OrthoDB" id="9794671at2"/>
<accession>A0A1G6RTM1</accession>
<evidence type="ECO:0000259" key="6">
    <source>
        <dbReference type="Pfam" id="PF24517"/>
    </source>
</evidence>
<dbReference type="AlphaFoldDB" id="A0A1G6RTM1"/>
<dbReference type="PANTHER" id="PTHR43405:SF1">
    <property type="entry name" value="GLYCOSYL HYDROLASE DIGH"/>
    <property type="match status" value="1"/>
</dbReference>
<evidence type="ECO:0000259" key="5">
    <source>
        <dbReference type="Pfam" id="PF02638"/>
    </source>
</evidence>
<feature type="domain" description="Glycosyl hydrolase-like 10" evidence="5">
    <location>
        <begin position="182"/>
        <end position="476"/>
    </location>
</feature>
<dbReference type="Gene3D" id="3.20.20.80">
    <property type="entry name" value="Glycosidases"/>
    <property type="match status" value="1"/>
</dbReference>
<dbReference type="Pfam" id="PF24517">
    <property type="entry name" value="CBM96"/>
    <property type="match status" value="1"/>
</dbReference>
<dbReference type="Pfam" id="PF02638">
    <property type="entry name" value="GHL10"/>
    <property type="match status" value="1"/>
</dbReference>
<feature type="domain" description="Carbohydrate-binding module family 96" evidence="6">
    <location>
        <begin position="12"/>
        <end position="161"/>
    </location>
</feature>
<dbReference type="InterPro" id="IPR055372">
    <property type="entry name" value="CBM96"/>
</dbReference>
<comment type="subcellular location">
    <subcellularLocation>
        <location evidence="1">Secreted</location>
    </subcellularLocation>
</comment>
<dbReference type="EMBL" id="FMZA01000031">
    <property type="protein sequence ID" value="SDD07744.1"/>
    <property type="molecule type" value="Genomic_DNA"/>
</dbReference>
<keyword evidence="7" id="KW-0449">Lipoprotein</keyword>
<dbReference type="Proteomes" id="UP000199387">
    <property type="component" value="Unassembled WGS sequence"/>
</dbReference>
<dbReference type="STRING" id="1236220.SAMN04488112_1317"/>
<dbReference type="SUPFAM" id="SSF51445">
    <property type="entry name" value="(Trans)glycosidases"/>
    <property type="match status" value="1"/>
</dbReference>
<dbReference type="NCBIfam" id="NF033679">
    <property type="entry name" value="DNRLRE_dom"/>
    <property type="match status" value="1"/>
</dbReference>
<evidence type="ECO:0000256" key="4">
    <source>
        <dbReference type="SAM" id="MobiDB-lite"/>
    </source>
</evidence>
<evidence type="ECO:0000256" key="1">
    <source>
        <dbReference type="ARBA" id="ARBA00004613"/>
    </source>
</evidence>